<dbReference type="Gramene" id="Solyc06g050260.1.1">
    <property type="protein sequence ID" value="Solyc06g050260.1.1"/>
    <property type="gene ID" value="Solyc06g050260.1"/>
</dbReference>
<dbReference type="Proteomes" id="UP000004994">
    <property type="component" value="Chromosome 6"/>
</dbReference>
<dbReference type="HOGENOM" id="CLU_3413538_0_0_1"/>
<organism evidence="1">
    <name type="scientific">Solanum lycopersicum</name>
    <name type="common">Tomato</name>
    <name type="synonym">Lycopersicon esculentum</name>
    <dbReference type="NCBI Taxonomy" id="4081"/>
    <lineage>
        <taxon>Eukaryota</taxon>
        <taxon>Viridiplantae</taxon>
        <taxon>Streptophyta</taxon>
        <taxon>Embryophyta</taxon>
        <taxon>Tracheophyta</taxon>
        <taxon>Spermatophyta</taxon>
        <taxon>Magnoliopsida</taxon>
        <taxon>eudicotyledons</taxon>
        <taxon>Gunneridae</taxon>
        <taxon>Pentapetalae</taxon>
        <taxon>asterids</taxon>
        <taxon>lamiids</taxon>
        <taxon>Solanales</taxon>
        <taxon>Solanaceae</taxon>
        <taxon>Solanoideae</taxon>
        <taxon>Solaneae</taxon>
        <taxon>Solanum</taxon>
        <taxon>Solanum subgen. Lycopersicon</taxon>
    </lineage>
</organism>
<sequence length="28" mass="3182">MAIKVVPCNSMKHTNKDIFVISSFFPNI</sequence>
<reference evidence="1" key="2">
    <citation type="submission" date="2015-06" db="UniProtKB">
        <authorList>
            <consortium name="EnsemblPlants"/>
        </authorList>
    </citation>
    <scope>IDENTIFICATION</scope>
    <source>
        <strain evidence="1">cv. Heinz 1706</strain>
    </source>
</reference>
<dbReference type="InParanoid" id="K4C5H1"/>
<evidence type="ECO:0000313" key="2">
    <source>
        <dbReference type="Proteomes" id="UP000004994"/>
    </source>
</evidence>
<keyword evidence="2" id="KW-1185">Reference proteome</keyword>
<evidence type="ECO:0000313" key="1">
    <source>
        <dbReference type="EnsemblPlants" id="Solyc06g050260.1.1"/>
    </source>
</evidence>
<proteinExistence type="predicted"/>
<dbReference type="AlphaFoldDB" id="K4C5H1"/>
<protein>
    <submittedName>
        <fullName evidence="1">Uncharacterized protein</fullName>
    </submittedName>
</protein>
<name>K4C5H1_SOLLC</name>
<dbReference type="EnsemblPlants" id="Solyc06g050260.1.1">
    <property type="protein sequence ID" value="Solyc06g050260.1.1"/>
    <property type="gene ID" value="Solyc06g050260.1"/>
</dbReference>
<accession>K4C5H1</accession>
<reference evidence="1" key="1">
    <citation type="journal article" date="2012" name="Nature">
        <title>The tomato genome sequence provides insights into fleshy fruit evolution.</title>
        <authorList>
            <consortium name="Tomato Genome Consortium"/>
        </authorList>
    </citation>
    <scope>NUCLEOTIDE SEQUENCE [LARGE SCALE GENOMIC DNA]</scope>
    <source>
        <strain evidence="1">cv. Heinz 1706</strain>
    </source>
</reference>
<dbReference type="PaxDb" id="4081-Solyc06g050260.1.1"/>